<proteinExistence type="predicted"/>
<name>A0A1A8A8A2_NOTFU</name>
<feature type="non-terminal residue" evidence="1">
    <location>
        <position position="106"/>
    </location>
</feature>
<accession>A0A1A8A8A2</accession>
<organism evidence="1">
    <name type="scientific">Nothobranchius furzeri</name>
    <name type="common">Turquoise killifish</name>
    <dbReference type="NCBI Taxonomy" id="105023"/>
    <lineage>
        <taxon>Eukaryota</taxon>
        <taxon>Metazoa</taxon>
        <taxon>Chordata</taxon>
        <taxon>Craniata</taxon>
        <taxon>Vertebrata</taxon>
        <taxon>Euteleostomi</taxon>
        <taxon>Actinopterygii</taxon>
        <taxon>Neopterygii</taxon>
        <taxon>Teleostei</taxon>
        <taxon>Neoteleostei</taxon>
        <taxon>Acanthomorphata</taxon>
        <taxon>Ovalentaria</taxon>
        <taxon>Atherinomorphae</taxon>
        <taxon>Cyprinodontiformes</taxon>
        <taxon>Nothobranchiidae</taxon>
        <taxon>Nothobranchius</taxon>
    </lineage>
</organism>
<dbReference type="AlphaFoldDB" id="A0A1A8A8A2"/>
<feature type="non-terminal residue" evidence="1">
    <location>
        <position position="1"/>
    </location>
</feature>
<gene>
    <name evidence="1" type="primary">Nfu_g_1_006763</name>
</gene>
<reference evidence="1" key="2">
    <citation type="submission" date="2016-06" db="EMBL/GenBank/DDBJ databases">
        <title>The genome of a short-lived fish provides insights into sex chromosome evolution and the genetic control of aging.</title>
        <authorList>
            <person name="Reichwald K."/>
            <person name="Felder M."/>
            <person name="Petzold A."/>
            <person name="Koch P."/>
            <person name="Groth M."/>
            <person name="Platzer M."/>
        </authorList>
    </citation>
    <scope>NUCLEOTIDE SEQUENCE</scope>
    <source>
        <tissue evidence="1">Brain</tissue>
    </source>
</reference>
<evidence type="ECO:0000313" key="1">
    <source>
        <dbReference type="EMBL" id="SBP50741.1"/>
    </source>
</evidence>
<sequence>KKHPTCLERYTQLTKAALKRKSSTEVFLPTPSKQSKLWETRTVSQESVDKVVVKFIAHGIHPPHIVQQQGFIDLGESSAKYKCHDTQHCCKQSHKGICRNEKKTES</sequence>
<reference evidence="1" key="1">
    <citation type="submission" date="2016-05" db="EMBL/GenBank/DDBJ databases">
        <authorList>
            <person name="Lavstsen T."/>
            <person name="Jespersen J.S."/>
        </authorList>
    </citation>
    <scope>NUCLEOTIDE SEQUENCE</scope>
    <source>
        <tissue evidence="1">Brain</tissue>
    </source>
</reference>
<dbReference type="EMBL" id="HADY01012256">
    <property type="protein sequence ID" value="SBP50741.1"/>
    <property type="molecule type" value="Transcribed_RNA"/>
</dbReference>
<protein>
    <submittedName>
        <fullName evidence="1">Uncharacterized protein</fullName>
    </submittedName>
</protein>